<sequence length="322" mass="33220">MTEPMRATSSGGAASPTAVPAGGPAADERKGSPGGVPAVPFADRSVWRLLRRSTVFLVSGGATVVLLVMAVWPGLFAGWFGHGDPRSCDLDHSAQGPAAGHPFGFDTQGCDLYANVVHGAGTSMGVGLLATGCSLALALLLGCLSGMAGRVVDSVIARLTDVFLGFPFLLGAIVVLSSVTTRDIPTVAGVLALFGWPPMTRVVRASVRSAREADHVLMARSMGAGTGWVVRRHVLPHILTPVLVLASITVGSVVVAEAGLTFLGVGMQAPAISWGLQLATAQNSFEAHPHLLLFPGLFLSVTVFALIAFGDSVRDALNPRTR</sequence>
<dbReference type="PANTHER" id="PTHR43386:SF6">
    <property type="entry name" value="ABC TRANSPORTER PERMEASE PROTEIN"/>
    <property type="match status" value="1"/>
</dbReference>
<gene>
    <name evidence="10" type="ORF">DQ392_06715</name>
</gene>
<evidence type="ECO:0000259" key="9">
    <source>
        <dbReference type="PROSITE" id="PS50928"/>
    </source>
</evidence>
<feature type="region of interest" description="Disordered" evidence="8">
    <location>
        <begin position="1"/>
        <end position="37"/>
    </location>
</feature>
<keyword evidence="6 7" id="KW-0472">Membrane</keyword>
<dbReference type="EMBL" id="QOIM01000025">
    <property type="protein sequence ID" value="RCG22186.1"/>
    <property type="molecule type" value="Genomic_DNA"/>
</dbReference>
<dbReference type="GO" id="GO:0005886">
    <property type="term" value="C:plasma membrane"/>
    <property type="evidence" value="ECO:0007669"/>
    <property type="project" value="UniProtKB-SubCell"/>
</dbReference>
<dbReference type="InterPro" id="IPR035906">
    <property type="entry name" value="MetI-like_sf"/>
</dbReference>
<evidence type="ECO:0000256" key="8">
    <source>
        <dbReference type="SAM" id="MobiDB-lite"/>
    </source>
</evidence>
<dbReference type="AlphaFoldDB" id="A0A367EVL8"/>
<comment type="similarity">
    <text evidence="7">Belongs to the binding-protein-dependent transport system permease family.</text>
</comment>
<keyword evidence="2 7" id="KW-0813">Transport</keyword>
<feature type="transmembrane region" description="Helical" evidence="7">
    <location>
        <begin position="54"/>
        <end position="75"/>
    </location>
</feature>
<evidence type="ECO:0000313" key="10">
    <source>
        <dbReference type="EMBL" id="RCG22186.1"/>
    </source>
</evidence>
<dbReference type="CDD" id="cd06261">
    <property type="entry name" value="TM_PBP2"/>
    <property type="match status" value="1"/>
</dbReference>
<evidence type="ECO:0000256" key="7">
    <source>
        <dbReference type="RuleBase" id="RU363032"/>
    </source>
</evidence>
<comment type="caution">
    <text evidence="10">The sequence shown here is derived from an EMBL/GenBank/DDBJ whole genome shotgun (WGS) entry which is preliminary data.</text>
</comment>
<keyword evidence="5 7" id="KW-1133">Transmembrane helix</keyword>
<dbReference type="GO" id="GO:0055085">
    <property type="term" value="P:transmembrane transport"/>
    <property type="evidence" value="ECO:0007669"/>
    <property type="project" value="InterPro"/>
</dbReference>
<feature type="domain" description="ABC transmembrane type-1" evidence="9">
    <location>
        <begin position="120"/>
        <end position="310"/>
    </location>
</feature>
<reference evidence="10 11" key="1">
    <citation type="submission" date="2018-06" db="EMBL/GenBank/DDBJ databases">
        <title>Streptomyces reniochalinae sp. nov. and Streptomyces diacarnus sp. nov. from marine sponges.</title>
        <authorList>
            <person name="Li L."/>
        </authorList>
    </citation>
    <scope>NUCLEOTIDE SEQUENCE [LARGE SCALE GENOMIC DNA]</scope>
    <source>
        <strain evidence="10 11">LHW50302</strain>
    </source>
</reference>
<feature type="transmembrane region" description="Helical" evidence="7">
    <location>
        <begin position="287"/>
        <end position="310"/>
    </location>
</feature>
<organism evidence="10 11">
    <name type="scientific">Streptomyces reniochalinae</name>
    <dbReference type="NCBI Taxonomy" id="2250578"/>
    <lineage>
        <taxon>Bacteria</taxon>
        <taxon>Bacillati</taxon>
        <taxon>Actinomycetota</taxon>
        <taxon>Actinomycetes</taxon>
        <taxon>Kitasatosporales</taxon>
        <taxon>Streptomycetaceae</taxon>
        <taxon>Streptomyces</taxon>
    </lineage>
</organism>
<dbReference type="Pfam" id="PF00528">
    <property type="entry name" value="BPD_transp_1"/>
    <property type="match status" value="1"/>
</dbReference>
<dbReference type="Proteomes" id="UP000253507">
    <property type="component" value="Unassembled WGS sequence"/>
</dbReference>
<evidence type="ECO:0000256" key="2">
    <source>
        <dbReference type="ARBA" id="ARBA00022448"/>
    </source>
</evidence>
<evidence type="ECO:0000256" key="1">
    <source>
        <dbReference type="ARBA" id="ARBA00004651"/>
    </source>
</evidence>
<dbReference type="OrthoDB" id="6637947at2"/>
<protein>
    <submittedName>
        <fullName evidence="10">ABC transporter permease</fullName>
    </submittedName>
</protein>
<dbReference type="SUPFAM" id="SSF161098">
    <property type="entry name" value="MetI-like"/>
    <property type="match status" value="1"/>
</dbReference>
<dbReference type="RefSeq" id="WP_114014579.1">
    <property type="nucleotide sequence ID" value="NZ_QOIM01000025.1"/>
</dbReference>
<evidence type="ECO:0000256" key="6">
    <source>
        <dbReference type="ARBA" id="ARBA00023136"/>
    </source>
</evidence>
<feature type="transmembrane region" description="Helical" evidence="7">
    <location>
        <begin position="156"/>
        <end position="178"/>
    </location>
</feature>
<feature type="transmembrane region" description="Helical" evidence="7">
    <location>
        <begin position="242"/>
        <end position="267"/>
    </location>
</feature>
<comment type="subcellular location">
    <subcellularLocation>
        <location evidence="1 7">Cell membrane</location>
        <topology evidence="1 7">Multi-pass membrane protein</topology>
    </subcellularLocation>
</comment>
<dbReference type="InterPro" id="IPR000515">
    <property type="entry name" value="MetI-like"/>
</dbReference>
<proteinExistence type="inferred from homology"/>
<evidence type="ECO:0000256" key="5">
    <source>
        <dbReference type="ARBA" id="ARBA00022989"/>
    </source>
</evidence>
<dbReference type="InterPro" id="IPR050366">
    <property type="entry name" value="BP-dependent_transpt_permease"/>
</dbReference>
<dbReference type="PANTHER" id="PTHR43386">
    <property type="entry name" value="OLIGOPEPTIDE TRANSPORT SYSTEM PERMEASE PROTEIN APPC"/>
    <property type="match status" value="1"/>
</dbReference>
<evidence type="ECO:0000256" key="4">
    <source>
        <dbReference type="ARBA" id="ARBA00022692"/>
    </source>
</evidence>
<evidence type="ECO:0000313" key="11">
    <source>
        <dbReference type="Proteomes" id="UP000253507"/>
    </source>
</evidence>
<accession>A0A367EVL8</accession>
<dbReference type="Gene3D" id="1.10.3720.10">
    <property type="entry name" value="MetI-like"/>
    <property type="match status" value="1"/>
</dbReference>
<feature type="compositionally biased region" description="Low complexity" evidence="8">
    <location>
        <begin position="7"/>
        <end position="25"/>
    </location>
</feature>
<feature type="transmembrane region" description="Helical" evidence="7">
    <location>
        <begin position="124"/>
        <end position="144"/>
    </location>
</feature>
<keyword evidence="4 7" id="KW-0812">Transmembrane</keyword>
<dbReference type="PROSITE" id="PS50928">
    <property type="entry name" value="ABC_TM1"/>
    <property type="match status" value="1"/>
</dbReference>
<evidence type="ECO:0000256" key="3">
    <source>
        <dbReference type="ARBA" id="ARBA00022475"/>
    </source>
</evidence>
<keyword evidence="11" id="KW-1185">Reference proteome</keyword>
<keyword evidence="3" id="KW-1003">Cell membrane</keyword>
<name>A0A367EVL8_9ACTN</name>